<dbReference type="GO" id="GO:0004806">
    <property type="term" value="F:triacylglycerol lipase activity"/>
    <property type="evidence" value="ECO:0007669"/>
    <property type="project" value="InterPro"/>
</dbReference>
<dbReference type="OrthoDB" id="9798122at2"/>
<dbReference type="PANTHER" id="PTHR34853:SF1">
    <property type="entry name" value="LIPASE 5"/>
    <property type="match status" value="1"/>
</dbReference>
<dbReference type="GO" id="GO:0016042">
    <property type="term" value="P:lipid catabolic process"/>
    <property type="evidence" value="ECO:0007669"/>
    <property type="project" value="InterPro"/>
</dbReference>
<dbReference type="AlphaFoldDB" id="A0A1L4BVA5"/>
<organism evidence="1 2">
    <name type="scientific">Francisella uliginis</name>
    <dbReference type="NCBI Taxonomy" id="573570"/>
    <lineage>
        <taxon>Bacteria</taxon>
        <taxon>Pseudomonadati</taxon>
        <taxon>Pseudomonadota</taxon>
        <taxon>Gammaproteobacteria</taxon>
        <taxon>Thiotrichales</taxon>
        <taxon>Francisellaceae</taxon>
        <taxon>Francisella</taxon>
    </lineage>
</organism>
<dbReference type="STRING" id="573570.F7310_05380"/>
<dbReference type="EMBL" id="CP016796">
    <property type="protein sequence ID" value="API87779.1"/>
    <property type="molecule type" value="Genomic_DNA"/>
</dbReference>
<dbReference type="Gene3D" id="3.40.50.1820">
    <property type="entry name" value="alpha/beta hydrolase"/>
    <property type="match status" value="1"/>
</dbReference>
<evidence type="ECO:0000313" key="2">
    <source>
        <dbReference type="Proteomes" id="UP000184222"/>
    </source>
</evidence>
<protein>
    <submittedName>
        <fullName evidence="1">Lysophospholipase</fullName>
    </submittedName>
</protein>
<accession>A0A1L4BVA5</accession>
<dbReference type="RefSeq" id="WP_072713546.1">
    <property type="nucleotide sequence ID" value="NZ_CP016796.1"/>
</dbReference>
<reference evidence="1 2" key="1">
    <citation type="journal article" date="2016" name="Appl. Environ. Microbiol.">
        <title>Whole genome relationships among Francisella bacteria of diverse origin define new species and provide specific regions for detection.</title>
        <authorList>
            <person name="Challacombe J.F."/>
            <person name="Petersen J.M."/>
            <person name="Gallegos-Graves V."/>
            <person name="Hodge D."/>
            <person name="Pillai S."/>
            <person name="Kuske C.R."/>
        </authorList>
    </citation>
    <scope>NUCLEOTIDE SEQUENCE [LARGE SCALE GENOMIC DNA]</scope>
    <source>
        <strain evidence="2">TX07-7310</strain>
    </source>
</reference>
<keyword evidence="2" id="KW-1185">Reference proteome</keyword>
<proteinExistence type="predicted"/>
<name>A0A1L4BVA5_9GAMM</name>
<dbReference type="InterPro" id="IPR029058">
    <property type="entry name" value="AB_hydrolase_fold"/>
</dbReference>
<dbReference type="SUPFAM" id="SSF53474">
    <property type="entry name" value="alpha/beta-Hydrolases"/>
    <property type="match status" value="1"/>
</dbReference>
<gene>
    <name evidence="1" type="ORF">F7310_05380</name>
</gene>
<dbReference type="InterPro" id="IPR005152">
    <property type="entry name" value="Lipase_secreted"/>
</dbReference>
<dbReference type="KEGG" id="frx:F7310_05380"/>
<dbReference type="PANTHER" id="PTHR34853">
    <property type="match status" value="1"/>
</dbReference>
<dbReference type="Proteomes" id="UP000184222">
    <property type="component" value="Chromosome"/>
</dbReference>
<sequence>MKKTALLTSLILISSLGYSKIVETTTWKTKNAEKNYLTKVFCNKKLSKEDCQKNIKNIKDYGIDVKSLADKNIKNIDLNKVTYTTTNTFPATGEVKSNVSGLLMLPETKDPRGVIIYYHPTVFDNAGVGSNLSKKNKTSVLFNTIYAAIYAANGYIVVAPDYIGQGDDYKNYHPYVFYPRQTVNTAVDMLNNVSKDIRKKYNLKADQHLNLYSVGYSEGGAYSIWSAKCLGWRGDCKGVNKLNNLYKYRAAAGLSGAYDISQIELDFMTDNNDSNKYALHSKLITTMLKPGLMSNAFMSYLHYGNTSKTISTQDFDKGFFNMMCSTFSQDKCNLEGKHYTFDNLFLQKHLPNNAFAGAIFNSALYKKYPNQESASHYGIPTGNNSMYDLFKQKIFSNEELLNTMRDANIVNQGKRTRTPMFLFTLKEDSVVTRLNYDKFMKNANAIVDGFVLDNDKIVTNTIDWLPVDLNINEVDHVTGEIYANLFAYNYINDMNRVYS</sequence>
<evidence type="ECO:0000313" key="1">
    <source>
        <dbReference type="EMBL" id="API87779.1"/>
    </source>
</evidence>